<feature type="transmembrane region" description="Helical" evidence="2">
    <location>
        <begin position="236"/>
        <end position="258"/>
    </location>
</feature>
<dbReference type="PANTHER" id="PTHR38848:SF3">
    <property type="entry name" value="G-PROTEIN COUPLED RECEPTORS FAMILY 3 PROFILE DOMAIN-CONTAINING PROTEIN"/>
    <property type="match status" value="1"/>
</dbReference>
<feature type="transmembrane region" description="Helical" evidence="2">
    <location>
        <begin position="51"/>
        <end position="74"/>
    </location>
</feature>
<feature type="compositionally biased region" description="Basic and acidic residues" evidence="1">
    <location>
        <begin position="291"/>
        <end position="310"/>
    </location>
</feature>
<feature type="transmembrane region" description="Helical" evidence="2">
    <location>
        <begin position="157"/>
        <end position="179"/>
    </location>
</feature>
<dbReference type="OrthoDB" id="3210850at2759"/>
<feature type="transmembrane region" description="Helical" evidence="2">
    <location>
        <begin position="20"/>
        <end position="39"/>
    </location>
</feature>
<dbReference type="EMBL" id="KB446543">
    <property type="protein sequence ID" value="EME40942.1"/>
    <property type="molecule type" value="Genomic_DNA"/>
</dbReference>
<keyword evidence="2" id="KW-1133">Transmembrane helix</keyword>
<dbReference type="eggNOG" id="ENOG502RY0X">
    <property type="taxonomic scope" value="Eukaryota"/>
</dbReference>
<dbReference type="OMA" id="HMTADMT"/>
<feature type="transmembrane region" description="Helical" evidence="2">
    <location>
        <begin position="126"/>
        <end position="145"/>
    </location>
</feature>
<sequence length="310" mass="34391">MAVISDSTILKTDFLLPGDIVSLLLALTGVPIVAVFFYQRYENARRKRVTVASVTLLLSYIFTFLFIYILTLLIHIRTVNKTLCDSTLVICLTLYVLTKAAGVLFLIERMYIISWPISPRWKTPEYVLSCVCIFCPYVTVAGLSIKNRLSYKNEHEVCIIGIQMFALVPLLVVEVVSYLYLTIRFLVPLIMVHFGGAGGLLMPLRRVVLKTVIGTAITMLSTLAVKVSLTLFDGEPAWLCCLTCKVDAIIAAAVLHWITIPDRTGEGEHGSPQALGIGFDRSATDPSPETSRSERTAPDSPREFDLKDVL</sequence>
<evidence type="ECO:0000313" key="3">
    <source>
        <dbReference type="EMBL" id="EME40942.1"/>
    </source>
</evidence>
<dbReference type="Proteomes" id="UP000016933">
    <property type="component" value="Unassembled WGS sequence"/>
</dbReference>
<keyword evidence="2" id="KW-0472">Membrane</keyword>
<reference evidence="3 4" key="2">
    <citation type="journal article" date="2012" name="PLoS Pathog.">
        <title>Diverse lifestyles and strategies of plant pathogenesis encoded in the genomes of eighteen Dothideomycetes fungi.</title>
        <authorList>
            <person name="Ohm R.A."/>
            <person name="Feau N."/>
            <person name="Henrissat B."/>
            <person name="Schoch C.L."/>
            <person name="Horwitz B.A."/>
            <person name="Barry K.W."/>
            <person name="Condon B.J."/>
            <person name="Copeland A.C."/>
            <person name="Dhillon B."/>
            <person name="Glaser F."/>
            <person name="Hesse C.N."/>
            <person name="Kosti I."/>
            <person name="LaButti K."/>
            <person name="Lindquist E.A."/>
            <person name="Lucas S."/>
            <person name="Salamov A.A."/>
            <person name="Bradshaw R.E."/>
            <person name="Ciuffetti L."/>
            <person name="Hamelin R.C."/>
            <person name="Kema G.H.J."/>
            <person name="Lawrence C."/>
            <person name="Scott J.A."/>
            <person name="Spatafora J.W."/>
            <person name="Turgeon B.G."/>
            <person name="de Wit P.J.G.M."/>
            <person name="Zhong S."/>
            <person name="Goodwin S.B."/>
            <person name="Grigoriev I.V."/>
        </authorList>
    </citation>
    <scope>NUCLEOTIDE SEQUENCE [LARGE SCALE GENOMIC DNA]</scope>
    <source>
        <strain evidence="4">NZE10 / CBS 128990</strain>
    </source>
</reference>
<keyword evidence="2" id="KW-0812">Transmembrane</keyword>
<reference evidence="4" key="1">
    <citation type="journal article" date="2012" name="PLoS Genet.">
        <title>The genomes of the fungal plant pathogens Cladosporium fulvum and Dothistroma septosporum reveal adaptation to different hosts and lifestyles but also signatures of common ancestry.</title>
        <authorList>
            <person name="de Wit P.J.G.M."/>
            <person name="van der Burgt A."/>
            <person name="Oekmen B."/>
            <person name="Stergiopoulos I."/>
            <person name="Abd-Elsalam K.A."/>
            <person name="Aerts A.L."/>
            <person name="Bahkali A.H."/>
            <person name="Beenen H.G."/>
            <person name="Chettri P."/>
            <person name="Cox M.P."/>
            <person name="Datema E."/>
            <person name="de Vries R.P."/>
            <person name="Dhillon B."/>
            <person name="Ganley A.R."/>
            <person name="Griffiths S.A."/>
            <person name="Guo Y."/>
            <person name="Hamelin R.C."/>
            <person name="Henrissat B."/>
            <person name="Kabir M.S."/>
            <person name="Jashni M.K."/>
            <person name="Kema G."/>
            <person name="Klaubauf S."/>
            <person name="Lapidus A."/>
            <person name="Levasseur A."/>
            <person name="Lindquist E."/>
            <person name="Mehrabi R."/>
            <person name="Ohm R.A."/>
            <person name="Owen T.J."/>
            <person name="Salamov A."/>
            <person name="Schwelm A."/>
            <person name="Schijlen E."/>
            <person name="Sun H."/>
            <person name="van den Burg H.A."/>
            <person name="van Ham R.C.H.J."/>
            <person name="Zhang S."/>
            <person name="Goodwin S.B."/>
            <person name="Grigoriev I.V."/>
            <person name="Collemare J."/>
            <person name="Bradshaw R.E."/>
        </authorList>
    </citation>
    <scope>NUCLEOTIDE SEQUENCE [LARGE SCALE GENOMIC DNA]</scope>
    <source>
        <strain evidence="4">NZE10 / CBS 128990</strain>
    </source>
</reference>
<proteinExistence type="predicted"/>
<name>N1PEZ1_DOTSN</name>
<feature type="transmembrane region" description="Helical" evidence="2">
    <location>
        <begin position="86"/>
        <end position="106"/>
    </location>
</feature>
<protein>
    <submittedName>
        <fullName evidence="3">Uncharacterized protein</fullName>
    </submittedName>
</protein>
<feature type="transmembrane region" description="Helical" evidence="2">
    <location>
        <begin position="185"/>
        <end position="204"/>
    </location>
</feature>
<evidence type="ECO:0000256" key="1">
    <source>
        <dbReference type="SAM" id="MobiDB-lite"/>
    </source>
</evidence>
<dbReference type="AlphaFoldDB" id="N1PEZ1"/>
<evidence type="ECO:0000313" key="4">
    <source>
        <dbReference type="Proteomes" id="UP000016933"/>
    </source>
</evidence>
<gene>
    <name evidence="3" type="ORF">DOTSEDRAFT_27534</name>
</gene>
<accession>N1PEZ1</accession>
<organism evidence="3 4">
    <name type="scientific">Dothistroma septosporum (strain NZE10 / CBS 128990)</name>
    <name type="common">Red band needle blight fungus</name>
    <name type="synonym">Mycosphaerella pini</name>
    <dbReference type="NCBI Taxonomy" id="675120"/>
    <lineage>
        <taxon>Eukaryota</taxon>
        <taxon>Fungi</taxon>
        <taxon>Dikarya</taxon>
        <taxon>Ascomycota</taxon>
        <taxon>Pezizomycotina</taxon>
        <taxon>Dothideomycetes</taxon>
        <taxon>Dothideomycetidae</taxon>
        <taxon>Mycosphaerellales</taxon>
        <taxon>Mycosphaerellaceae</taxon>
        <taxon>Dothistroma</taxon>
    </lineage>
</organism>
<keyword evidence="4" id="KW-1185">Reference proteome</keyword>
<feature type="transmembrane region" description="Helical" evidence="2">
    <location>
        <begin position="211"/>
        <end position="230"/>
    </location>
</feature>
<dbReference type="PANTHER" id="PTHR38848">
    <property type="entry name" value="G-PROTEIN COUPLED RECEPTORS FAMILY 3 PROFILE DOMAIN-CONTAINING PROTEIN"/>
    <property type="match status" value="1"/>
</dbReference>
<feature type="region of interest" description="Disordered" evidence="1">
    <location>
        <begin position="266"/>
        <end position="310"/>
    </location>
</feature>
<dbReference type="HOGENOM" id="CLU_043698_0_0_1"/>
<evidence type="ECO:0000256" key="2">
    <source>
        <dbReference type="SAM" id="Phobius"/>
    </source>
</evidence>